<keyword evidence="4" id="KW-1185">Reference proteome</keyword>
<feature type="domain" description="Fe2OG dioxygenase" evidence="2">
    <location>
        <begin position="204"/>
        <end position="304"/>
    </location>
</feature>
<name>A0ABQ6W7F2_9EURO</name>
<evidence type="ECO:0000313" key="3">
    <source>
        <dbReference type="EMBL" id="KAE8412940.1"/>
    </source>
</evidence>
<gene>
    <name evidence="3" type="ORF">BDV36DRAFT_269891</name>
</gene>
<dbReference type="PROSITE" id="PS51471">
    <property type="entry name" value="FE2OG_OXY"/>
    <property type="match status" value="1"/>
</dbReference>
<sequence length="346" mass="38806">MSKRIQSFFQPIPKKPKVGPTSPDPSQPSNPLNIQHQHHQQELEEQEEQPPPPAHHSSYPFPIPSLSPHLSKVLTNITTTLNPPKPITNHPHLDLLYFQPLLPPQTAKTLFHFLRNSLPFYKVQYTIHRGKTPTKITTPRFTTVFGVDATSTFTADQEKTTLLDTKINLPIPKTKYKCNPRPIPPCLDHLRQVVQTATQTPKDYYNFILINYYASNTDSISYHSDDERFLGPNPSIASLSLGAKRDFLLKHKPGVEAGSPLKFPLASGDMVVMRGETQANWLHSIPKRAGEGGGRINVTFRRALVVGGTENYYRYNVGDGGVWRWDDTKGRMVSVDEEGKKGIGSG</sequence>
<reference evidence="3 4" key="1">
    <citation type="submission" date="2019-04" db="EMBL/GenBank/DDBJ databases">
        <authorList>
            <consortium name="DOE Joint Genome Institute"/>
            <person name="Mondo S."/>
            <person name="Kjaerbolling I."/>
            <person name="Vesth T."/>
            <person name="Frisvad J.C."/>
            <person name="Nybo J.L."/>
            <person name="Theobald S."/>
            <person name="Kildgaard S."/>
            <person name="Isbrandt T."/>
            <person name="Kuo A."/>
            <person name="Sato A."/>
            <person name="Lyhne E.K."/>
            <person name="Kogle M.E."/>
            <person name="Wiebenga A."/>
            <person name="Kun R.S."/>
            <person name="Lubbers R.J."/>
            <person name="Makela M.R."/>
            <person name="Barry K."/>
            <person name="Chovatia M."/>
            <person name="Clum A."/>
            <person name="Daum C."/>
            <person name="Haridas S."/>
            <person name="He G."/>
            <person name="LaButti K."/>
            <person name="Lipzen A."/>
            <person name="Riley R."/>
            <person name="Salamov A."/>
            <person name="Simmons B.A."/>
            <person name="Magnuson J.K."/>
            <person name="Henrissat B."/>
            <person name="Mortensen U.H."/>
            <person name="Larsen T.O."/>
            <person name="Devries R.P."/>
            <person name="Grigoriev I.V."/>
            <person name="Machida M."/>
            <person name="Baker S.E."/>
            <person name="Andersen M.R."/>
            <person name="Cantor M.N."/>
            <person name="Hua S.X."/>
        </authorList>
    </citation>
    <scope>NUCLEOTIDE SEQUENCE [LARGE SCALE GENOMIC DNA]</scope>
    <source>
        <strain evidence="3 4">CBS 117616</strain>
    </source>
</reference>
<dbReference type="Gene3D" id="2.60.120.590">
    <property type="entry name" value="Alpha-ketoglutarate-dependent dioxygenase AlkB-like"/>
    <property type="match status" value="1"/>
</dbReference>
<dbReference type="PANTHER" id="PTHR31573">
    <property type="entry name" value="ALPHA-KETOGLUTARATE-DEPENDENT DIOXYGENASE ALKB HOMOLOG 2"/>
    <property type="match status" value="1"/>
</dbReference>
<dbReference type="EMBL" id="ML735819">
    <property type="protein sequence ID" value="KAE8412940.1"/>
    <property type="molecule type" value="Genomic_DNA"/>
</dbReference>
<feature type="region of interest" description="Disordered" evidence="1">
    <location>
        <begin position="1"/>
        <end position="62"/>
    </location>
</feature>
<proteinExistence type="predicted"/>
<evidence type="ECO:0000313" key="4">
    <source>
        <dbReference type="Proteomes" id="UP000325395"/>
    </source>
</evidence>
<dbReference type="SUPFAM" id="SSF51197">
    <property type="entry name" value="Clavaminate synthase-like"/>
    <property type="match status" value="1"/>
</dbReference>
<evidence type="ECO:0000256" key="1">
    <source>
        <dbReference type="SAM" id="MobiDB-lite"/>
    </source>
</evidence>
<dbReference type="InterPro" id="IPR027450">
    <property type="entry name" value="AlkB-like"/>
</dbReference>
<dbReference type="Proteomes" id="UP000325395">
    <property type="component" value="Unassembled WGS sequence"/>
</dbReference>
<dbReference type="InterPro" id="IPR037151">
    <property type="entry name" value="AlkB-like_sf"/>
</dbReference>
<dbReference type="InterPro" id="IPR005123">
    <property type="entry name" value="Oxoglu/Fe-dep_dioxygenase_dom"/>
</dbReference>
<organism evidence="3 4">
    <name type="scientific">Aspergillus pseudocaelatus</name>
    <dbReference type="NCBI Taxonomy" id="1825620"/>
    <lineage>
        <taxon>Eukaryota</taxon>
        <taxon>Fungi</taxon>
        <taxon>Dikarya</taxon>
        <taxon>Ascomycota</taxon>
        <taxon>Pezizomycotina</taxon>
        <taxon>Eurotiomycetes</taxon>
        <taxon>Eurotiomycetidae</taxon>
        <taxon>Eurotiales</taxon>
        <taxon>Aspergillaceae</taxon>
        <taxon>Aspergillus</taxon>
        <taxon>Aspergillus subgen. Circumdati</taxon>
    </lineage>
</organism>
<accession>A0ABQ6W7F2</accession>
<evidence type="ECO:0000259" key="2">
    <source>
        <dbReference type="PROSITE" id="PS51471"/>
    </source>
</evidence>
<dbReference type="InterPro" id="IPR032852">
    <property type="entry name" value="ALKBH2"/>
</dbReference>
<dbReference type="PANTHER" id="PTHR31573:SF1">
    <property type="entry name" value="DNA OXIDATIVE DEMETHYLASE ALKBH2"/>
    <property type="match status" value="1"/>
</dbReference>
<protein>
    <recommendedName>
        <fullName evidence="2">Fe2OG dioxygenase domain-containing protein</fullName>
    </recommendedName>
</protein>
<dbReference type="Pfam" id="PF13532">
    <property type="entry name" value="2OG-FeII_Oxy_2"/>
    <property type="match status" value="1"/>
</dbReference>